<dbReference type="SMART" id="SM00421">
    <property type="entry name" value="HTH_LUXR"/>
    <property type="match status" value="1"/>
</dbReference>
<evidence type="ECO:0000313" key="5">
    <source>
        <dbReference type="EMBL" id="OBR66284.1"/>
    </source>
</evidence>
<accession>A0A1A5YKY2</accession>
<proteinExistence type="predicted"/>
<evidence type="ECO:0000259" key="4">
    <source>
        <dbReference type="PROSITE" id="PS50043"/>
    </source>
</evidence>
<dbReference type="CDD" id="cd06170">
    <property type="entry name" value="LuxR_C_like"/>
    <property type="match status" value="1"/>
</dbReference>
<name>A0A1A5YKY2_9BACL</name>
<dbReference type="SUPFAM" id="SSF46894">
    <property type="entry name" value="C-terminal effector domain of the bipartite response regulators"/>
    <property type="match status" value="1"/>
</dbReference>
<dbReference type="InterPro" id="IPR036388">
    <property type="entry name" value="WH-like_DNA-bd_sf"/>
</dbReference>
<dbReference type="InterPro" id="IPR016032">
    <property type="entry name" value="Sig_transdc_resp-reg_C-effctor"/>
</dbReference>
<gene>
    <name evidence="5" type="ORF">A7K91_22875</name>
</gene>
<organism evidence="5 6">
    <name type="scientific">Paenibacillus oryzae</name>
    <dbReference type="NCBI Taxonomy" id="1844972"/>
    <lineage>
        <taxon>Bacteria</taxon>
        <taxon>Bacillati</taxon>
        <taxon>Bacillota</taxon>
        <taxon>Bacilli</taxon>
        <taxon>Bacillales</taxon>
        <taxon>Paenibacillaceae</taxon>
        <taxon>Paenibacillus</taxon>
    </lineage>
</organism>
<evidence type="ECO:0000256" key="3">
    <source>
        <dbReference type="ARBA" id="ARBA00023163"/>
    </source>
</evidence>
<sequence>MQLSSLQTRLGKLLKQSASAHVYRKEVIELLRSVLSFDAACCTSVDPLTLLSTGAMTEEGLESIHARLLQFEFGNEDINDYNRLAASPHPIASLVLATEGKPEKSQRYLEVLEPGGFSDELRAALICDSACWGYLTLFRSTSHEPFTGDELAIVAALSPVIAHGLRSFTLTLPAASEAAGSSDEPGIIILSEDAKLVSWNHPAEGWLSLLREWENITEDYLPRPLLAISAKVGSGNEGNGKSARVTIRVPDGTYLTIRGSRLTDAKGGYGAAIVVEPAKPADMLPLLSKAYGLSPRESDIAELVFRGASTKEIADTLFISAYTVQDHLKSIFLKTNVHSRRELIWQLFTRFAAE</sequence>
<evidence type="ECO:0000313" key="6">
    <source>
        <dbReference type="Proteomes" id="UP000092024"/>
    </source>
</evidence>
<dbReference type="STRING" id="1844972.A7K91_22875"/>
<dbReference type="PRINTS" id="PR00038">
    <property type="entry name" value="HTHLUXR"/>
</dbReference>
<dbReference type="OrthoDB" id="9815744at2"/>
<evidence type="ECO:0000256" key="1">
    <source>
        <dbReference type="ARBA" id="ARBA00023015"/>
    </source>
</evidence>
<protein>
    <recommendedName>
        <fullName evidence="4">HTH luxR-type domain-containing protein</fullName>
    </recommendedName>
</protein>
<keyword evidence="6" id="KW-1185">Reference proteome</keyword>
<reference evidence="5 6" key="1">
    <citation type="submission" date="2016-05" db="EMBL/GenBank/DDBJ databases">
        <title>Paenibacillus oryzae. sp. nov., isolated from the rice root.</title>
        <authorList>
            <person name="Zhang J."/>
            <person name="Zhang X."/>
        </authorList>
    </citation>
    <scope>NUCLEOTIDE SEQUENCE [LARGE SCALE GENOMIC DNA]</scope>
    <source>
        <strain evidence="5 6">1DrF-4</strain>
    </source>
</reference>
<dbReference type="Pfam" id="PF00196">
    <property type="entry name" value="GerE"/>
    <property type="match status" value="1"/>
</dbReference>
<dbReference type="GO" id="GO:0003677">
    <property type="term" value="F:DNA binding"/>
    <property type="evidence" value="ECO:0007669"/>
    <property type="project" value="UniProtKB-KW"/>
</dbReference>
<comment type="caution">
    <text evidence="5">The sequence shown here is derived from an EMBL/GenBank/DDBJ whole genome shotgun (WGS) entry which is preliminary data.</text>
</comment>
<keyword evidence="3" id="KW-0804">Transcription</keyword>
<dbReference type="AlphaFoldDB" id="A0A1A5YKY2"/>
<dbReference type="InterPro" id="IPR000792">
    <property type="entry name" value="Tscrpt_reg_LuxR_C"/>
</dbReference>
<dbReference type="PANTHER" id="PTHR44688:SF16">
    <property type="entry name" value="DNA-BINDING TRANSCRIPTIONAL ACTIVATOR DEVR_DOSR"/>
    <property type="match status" value="1"/>
</dbReference>
<feature type="domain" description="HTH luxR-type" evidence="4">
    <location>
        <begin position="286"/>
        <end position="351"/>
    </location>
</feature>
<dbReference type="PANTHER" id="PTHR44688">
    <property type="entry name" value="DNA-BINDING TRANSCRIPTIONAL ACTIVATOR DEVR_DOSR"/>
    <property type="match status" value="1"/>
</dbReference>
<keyword evidence="1" id="KW-0805">Transcription regulation</keyword>
<keyword evidence="2" id="KW-0238">DNA-binding</keyword>
<evidence type="ECO:0000256" key="2">
    <source>
        <dbReference type="ARBA" id="ARBA00023125"/>
    </source>
</evidence>
<dbReference type="EMBL" id="LYPA01000048">
    <property type="protein sequence ID" value="OBR66284.1"/>
    <property type="molecule type" value="Genomic_DNA"/>
</dbReference>
<dbReference type="RefSeq" id="WP_068682255.1">
    <property type="nucleotide sequence ID" value="NZ_LYPA01000048.1"/>
</dbReference>
<dbReference type="Gene3D" id="1.10.10.10">
    <property type="entry name" value="Winged helix-like DNA-binding domain superfamily/Winged helix DNA-binding domain"/>
    <property type="match status" value="1"/>
</dbReference>
<dbReference type="GO" id="GO:0006355">
    <property type="term" value="P:regulation of DNA-templated transcription"/>
    <property type="evidence" value="ECO:0007669"/>
    <property type="project" value="InterPro"/>
</dbReference>
<dbReference type="PROSITE" id="PS00622">
    <property type="entry name" value="HTH_LUXR_1"/>
    <property type="match status" value="1"/>
</dbReference>
<dbReference type="PROSITE" id="PS50043">
    <property type="entry name" value="HTH_LUXR_2"/>
    <property type="match status" value="1"/>
</dbReference>
<dbReference type="Proteomes" id="UP000092024">
    <property type="component" value="Unassembled WGS sequence"/>
</dbReference>